<dbReference type="AlphaFoldDB" id="A0A366LM89"/>
<organism evidence="1 2">
    <name type="scientific">Spongiactinospora rosea</name>
    <dbReference type="NCBI Taxonomy" id="2248750"/>
    <lineage>
        <taxon>Bacteria</taxon>
        <taxon>Bacillati</taxon>
        <taxon>Actinomycetota</taxon>
        <taxon>Actinomycetes</taxon>
        <taxon>Streptosporangiales</taxon>
        <taxon>Streptosporangiaceae</taxon>
        <taxon>Spongiactinospora</taxon>
    </lineage>
</organism>
<dbReference type="OrthoDB" id="4261481at2"/>
<reference evidence="1 2" key="1">
    <citation type="submission" date="2018-06" db="EMBL/GenBank/DDBJ databases">
        <title>Sphaerisporangium craniellae sp. nov., isolated from a marine sponge in the South China Sea.</title>
        <authorList>
            <person name="Li L."/>
        </authorList>
    </citation>
    <scope>NUCLEOTIDE SEQUENCE [LARGE SCALE GENOMIC DNA]</scope>
    <source>
        <strain evidence="1 2">LHW63015</strain>
    </source>
</reference>
<accession>A0A366LM89</accession>
<keyword evidence="2" id="KW-1185">Reference proteome</keyword>
<dbReference type="Proteomes" id="UP000253303">
    <property type="component" value="Unassembled WGS sequence"/>
</dbReference>
<evidence type="ECO:0000313" key="1">
    <source>
        <dbReference type="EMBL" id="RBQ15001.1"/>
    </source>
</evidence>
<proteinExistence type="predicted"/>
<dbReference type="EMBL" id="QMEY01000027">
    <property type="protein sequence ID" value="RBQ15001.1"/>
    <property type="molecule type" value="Genomic_DNA"/>
</dbReference>
<gene>
    <name evidence="1" type="ORF">DP939_38105</name>
</gene>
<protein>
    <submittedName>
        <fullName evidence="1">Uncharacterized protein</fullName>
    </submittedName>
</protein>
<sequence>MVLRAWLEGGRPDRLRVRILSSIGPDQSPPLAATSPEEVHAAVQNWLEQLWSGNDDVPVTPG</sequence>
<comment type="caution">
    <text evidence="1">The sequence shown here is derived from an EMBL/GenBank/DDBJ whole genome shotgun (WGS) entry which is preliminary data.</text>
</comment>
<evidence type="ECO:0000313" key="2">
    <source>
        <dbReference type="Proteomes" id="UP000253303"/>
    </source>
</evidence>
<name>A0A366LM89_9ACTN</name>